<dbReference type="AlphaFoldDB" id="A0A422P663"/>
<reference evidence="1 2" key="1">
    <citation type="journal article" date="2018" name="BMC Genomics">
        <title>Genomic comparison of Trypanosoma conorhini and Trypanosoma rangeli to Trypanosoma cruzi strains of high and low virulence.</title>
        <authorList>
            <person name="Bradwell K.R."/>
            <person name="Koparde V.N."/>
            <person name="Matveyev A.V."/>
            <person name="Serrano M.G."/>
            <person name="Alves J.M."/>
            <person name="Parikh H."/>
            <person name="Huang B."/>
            <person name="Lee V."/>
            <person name="Espinosa-Alvarez O."/>
            <person name="Ortiz P.A."/>
            <person name="Costa-Martins A.G."/>
            <person name="Teixeira M.M."/>
            <person name="Buck G.A."/>
        </authorList>
    </citation>
    <scope>NUCLEOTIDE SEQUENCE [LARGE SCALE GENOMIC DNA]</scope>
    <source>
        <strain evidence="1 2">025E</strain>
    </source>
</reference>
<organism evidence="1 2">
    <name type="scientific">Trypanosoma conorhini</name>
    <dbReference type="NCBI Taxonomy" id="83891"/>
    <lineage>
        <taxon>Eukaryota</taxon>
        <taxon>Discoba</taxon>
        <taxon>Euglenozoa</taxon>
        <taxon>Kinetoplastea</taxon>
        <taxon>Metakinetoplastina</taxon>
        <taxon>Trypanosomatida</taxon>
        <taxon>Trypanosomatidae</taxon>
        <taxon>Trypanosoma</taxon>
    </lineage>
</organism>
<dbReference type="EMBL" id="MKKU01000420">
    <property type="protein sequence ID" value="RNF13154.1"/>
    <property type="molecule type" value="Genomic_DNA"/>
</dbReference>
<protein>
    <submittedName>
        <fullName evidence="1">Uncharacterized protein</fullName>
    </submittedName>
</protein>
<sequence length="134" mass="15210">MARTPEWLSLTSLSYFSAEDMKRLPVREVSLLCERLRSVQSSDARVQSVLAEGIRTRVLDNNTLPFLVQRLALSGNWQLAVQVLGSECLDRRRIGRDHNTWPILERAAPCNESRDAIRLALIRLYGGSCRTQAK</sequence>
<name>A0A422P663_9TRYP</name>
<dbReference type="RefSeq" id="XP_029226708.1">
    <property type="nucleotide sequence ID" value="XM_029373153.1"/>
</dbReference>
<dbReference type="OrthoDB" id="276134at2759"/>
<proteinExistence type="predicted"/>
<dbReference type="GeneID" id="40319884"/>
<comment type="caution">
    <text evidence="1">The sequence shown here is derived from an EMBL/GenBank/DDBJ whole genome shotgun (WGS) entry which is preliminary data.</text>
</comment>
<evidence type="ECO:0000313" key="1">
    <source>
        <dbReference type="EMBL" id="RNF13154.1"/>
    </source>
</evidence>
<keyword evidence="2" id="KW-1185">Reference proteome</keyword>
<dbReference type="Proteomes" id="UP000284403">
    <property type="component" value="Unassembled WGS sequence"/>
</dbReference>
<evidence type="ECO:0000313" key="2">
    <source>
        <dbReference type="Proteomes" id="UP000284403"/>
    </source>
</evidence>
<accession>A0A422P663</accession>
<gene>
    <name evidence="1" type="ORF">Tco025E_06273</name>
</gene>